<feature type="region of interest" description="Disordered" evidence="1">
    <location>
        <begin position="18"/>
        <end position="59"/>
    </location>
</feature>
<gene>
    <name evidence="2" type="ORF">F2Q70_00009859</name>
</gene>
<comment type="caution">
    <text evidence="2">The sequence shown here is derived from an EMBL/GenBank/DDBJ whole genome shotgun (WGS) entry which is preliminary data.</text>
</comment>
<name>A0A8S9MER0_BRACR</name>
<evidence type="ECO:0000313" key="2">
    <source>
        <dbReference type="EMBL" id="KAF2615736.1"/>
    </source>
</evidence>
<reference evidence="2" key="1">
    <citation type="submission" date="2019-12" db="EMBL/GenBank/DDBJ databases">
        <title>Genome sequencing and annotation of Brassica cretica.</title>
        <authorList>
            <person name="Studholme D.J."/>
            <person name="Sarris P.F."/>
        </authorList>
    </citation>
    <scope>NUCLEOTIDE SEQUENCE</scope>
    <source>
        <strain evidence="2">PFS-102/07</strain>
        <tissue evidence="2">Leaf</tissue>
    </source>
</reference>
<dbReference type="EMBL" id="QGKY02000089">
    <property type="protein sequence ID" value="KAF2615736.1"/>
    <property type="molecule type" value="Genomic_DNA"/>
</dbReference>
<evidence type="ECO:0000256" key="1">
    <source>
        <dbReference type="SAM" id="MobiDB-lite"/>
    </source>
</evidence>
<organism evidence="2">
    <name type="scientific">Brassica cretica</name>
    <name type="common">Mustard</name>
    <dbReference type="NCBI Taxonomy" id="69181"/>
    <lineage>
        <taxon>Eukaryota</taxon>
        <taxon>Viridiplantae</taxon>
        <taxon>Streptophyta</taxon>
        <taxon>Embryophyta</taxon>
        <taxon>Tracheophyta</taxon>
        <taxon>Spermatophyta</taxon>
        <taxon>Magnoliopsida</taxon>
        <taxon>eudicotyledons</taxon>
        <taxon>Gunneridae</taxon>
        <taxon>Pentapetalae</taxon>
        <taxon>rosids</taxon>
        <taxon>malvids</taxon>
        <taxon>Brassicales</taxon>
        <taxon>Brassicaceae</taxon>
        <taxon>Brassiceae</taxon>
        <taxon>Brassica</taxon>
    </lineage>
</organism>
<protein>
    <submittedName>
        <fullName evidence="2">Uncharacterized protein</fullName>
    </submittedName>
</protein>
<proteinExistence type="predicted"/>
<sequence>MGFHASASSLQTRNHLWRMAPIQSSDKAFGDRRRRRSKKNLFDGKRKVPTPARTLTRRPYAGSDLRSPLSLFLSLFAF</sequence>
<accession>A0A8S9MER0</accession>
<dbReference type="AlphaFoldDB" id="A0A8S9MER0"/>